<accession>A0A974BGR7</accession>
<dbReference type="EMBL" id="JACBNQ010000001">
    <property type="protein sequence ID" value="NYB72840.1"/>
    <property type="molecule type" value="Genomic_DNA"/>
</dbReference>
<reference evidence="1" key="1">
    <citation type="submission" date="2020-07" db="EMBL/GenBank/DDBJ databases">
        <title>Genomic analysis of a strain of Sedimentibacter Hydroxybenzoicus DSM7310.</title>
        <authorList>
            <person name="Ma S."/>
        </authorList>
    </citation>
    <scope>NUCLEOTIDE SEQUENCE</scope>
    <source>
        <strain evidence="1">DSM 7310</strain>
    </source>
</reference>
<comment type="caution">
    <text evidence="1">The sequence shown here is derived from an EMBL/GenBank/DDBJ whole genome shotgun (WGS) entry which is preliminary data.</text>
</comment>
<name>A0A974BGR7_SEDHY</name>
<dbReference type="Proteomes" id="UP000611629">
    <property type="component" value="Unassembled WGS sequence"/>
</dbReference>
<proteinExistence type="predicted"/>
<dbReference type="AlphaFoldDB" id="A0A974BGR7"/>
<evidence type="ECO:0000313" key="1">
    <source>
        <dbReference type="EMBL" id="NYB72840.1"/>
    </source>
</evidence>
<keyword evidence="2" id="KW-1185">Reference proteome</keyword>
<sequence length="50" mass="5706">MKKRMKDEGNESDTNCNALKMKASDRKMQMKDVAGSSITICDKLFIENHL</sequence>
<gene>
    <name evidence="1" type="ORF">HZF24_01650</name>
</gene>
<evidence type="ECO:0000313" key="2">
    <source>
        <dbReference type="Proteomes" id="UP000611629"/>
    </source>
</evidence>
<dbReference type="RefSeq" id="WP_179236513.1">
    <property type="nucleotide sequence ID" value="NZ_JACBNQ010000001.1"/>
</dbReference>
<organism evidence="1 2">
    <name type="scientific">Sedimentibacter hydroxybenzoicus DSM 7310</name>
    <dbReference type="NCBI Taxonomy" id="1123245"/>
    <lineage>
        <taxon>Bacteria</taxon>
        <taxon>Bacillati</taxon>
        <taxon>Bacillota</taxon>
        <taxon>Tissierellia</taxon>
        <taxon>Sedimentibacter</taxon>
    </lineage>
</organism>
<protein>
    <submittedName>
        <fullName evidence="1">Uncharacterized protein</fullName>
    </submittedName>
</protein>